<evidence type="ECO:0000256" key="11">
    <source>
        <dbReference type="ARBA" id="ARBA00052407"/>
    </source>
</evidence>
<dbReference type="RefSeq" id="WP_285611637.1">
    <property type="nucleotide sequence ID" value="NZ_BSSD01000006.1"/>
</dbReference>
<evidence type="ECO:0000256" key="6">
    <source>
        <dbReference type="ARBA" id="ARBA00022832"/>
    </source>
</evidence>
<feature type="active site" evidence="14">
    <location>
        <position position="254"/>
    </location>
</feature>
<feature type="active site" evidence="14">
    <location>
        <position position="284"/>
    </location>
</feature>
<dbReference type="HAMAP" id="MF_01815">
    <property type="entry name" value="FabH"/>
    <property type="match status" value="1"/>
</dbReference>
<dbReference type="InterPro" id="IPR013751">
    <property type="entry name" value="ACP_syn_III_N"/>
</dbReference>
<dbReference type="EC" id="2.3.1.180" evidence="14"/>
<comment type="similarity">
    <text evidence="2 14">Belongs to the thiolase-like superfamily. FabH family.</text>
</comment>
<dbReference type="AlphaFoldDB" id="A0A9W6QNJ8"/>
<dbReference type="Proteomes" id="UP001165042">
    <property type="component" value="Unassembled WGS sequence"/>
</dbReference>
<evidence type="ECO:0000313" key="17">
    <source>
        <dbReference type="EMBL" id="GLW93281.1"/>
    </source>
</evidence>
<dbReference type="GO" id="GO:0006633">
    <property type="term" value="P:fatty acid biosynthetic process"/>
    <property type="evidence" value="ECO:0007669"/>
    <property type="project" value="UniProtKB-UniRule"/>
</dbReference>
<dbReference type="FunFam" id="3.40.47.10:FF:000004">
    <property type="entry name" value="3-oxoacyl-[acyl-carrier-protein] synthase 3"/>
    <property type="match status" value="1"/>
</dbReference>
<feature type="region of interest" description="ACP-binding" evidence="14">
    <location>
        <begin position="255"/>
        <end position="259"/>
    </location>
</feature>
<keyword evidence="5 14" id="KW-0808">Transferase</keyword>
<dbReference type="NCBIfam" id="NF006829">
    <property type="entry name" value="PRK09352.1"/>
    <property type="match status" value="1"/>
</dbReference>
<dbReference type="InterPro" id="IPR016039">
    <property type="entry name" value="Thiolase-like"/>
</dbReference>
<evidence type="ECO:0000313" key="18">
    <source>
        <dbReference type="Proteomes" id="UP001165042"/>
    </source>
</evidence>
<feature type="active site" evidence="14">
    <location>
        <position position="112"/>
    </location>
</feature>
<comment type="catalytic activity">
    <reaction evidence="12">
        <text>2-methylpropanoyl-CoA + malonyl-[ACP] + H(+) = 4-methyl-3-oxopentanoyl-[ACP] + CO2 + CoA</text>
        <dbReference type="Rhea" id="RHEA:42268"/>
        <dbReference type="Rhea" id="RHEA-COMP:9623"/>
        <dbReference type="Rhea" id="RHEA-COMP:9940"/>
        <dbReference type="ChEBI" id="CHEBI:15378"/>
        <dbReference type="ChEBI" id="CHEBI:16526"/>
        <dbReference type="ChEBI" id="CHEBI:57287"/>
        <dbReference type="ChEBI" id="CHEBI:57338"/>
        <dbReference type="ChEBI" id="CHEBI:78449"/>
        <dbReference type="ChEBI" id="CHEBI:78820"/>
        <dbReference type="EC" id="2.3.1.300"/>
    </reaction>
    <physiologicalReaction direction="left-to-right" evidence="12">
        <dbReference type="Rhea" id="RHEA:42269"/>
    </physiologicalReaction>
</comment>
<protein>
    <recommendedName>
        <fullName evidence="14">Beta-ketoacyl-[acyl-carrier-protein] synthase III</fullName>
        <shortName evidence="14">Beta-ketoacyl-ACP synthase III</shortName>
        <shortName evidence="14">KAS III</shortName>
        <ecNumber evidence="14">2.3.1.180</ecNumber>
    </recommendedName>
    <alternativeName>
        <fullName evidence="14">3-oxoacyl-[acyl-carrier-protein] synthase 3</fullName>
    </alternativeName>
    <alternativeName>
        <fullName evidence="14">3-oxoacyl-[acyl-carrier-protein] synthase III</fullName>
    </alternativeName>
</protein>
<dbReference type="InterPro" id="IPR004655">
    <property type="entry name" value="FabH"/>
</dbReference>
<evidence type="ECO:0000259" key="16">
    <source>
        <dbReference type="Pfam" id="PF08545"/>
    </source>
</evidence>
<dbReference type="Pfam" id="PF08545">
    <property type="entry name" value="ACP_syn_III"/>
    <property type="match status" value="1"/>
</dbReference>
<keyword evidence="18" id="KW-1185">Reference proteome</keyword>
<keyword evidence="6 14" id="KW-0276">Fatty acid metabolism</keyword>
<comment type="domain">
    <text evidence="14">The last Arg residue of the ACP-binding site is essential for the weak association between ACP/AcpP and FabH.</text>
</comment>
<evidence type="ECO:0000256" key="3">
    <source>
        <dbReference type="ARBA" id="ARBA00022490"/>
    </source>
</evidence>
<dbReference type="Pfam" id="PF08541">
    <property type="entry name" value="ACP_syn_III_C"/>
    <property type="match status" value="1"/>
</dbReference>
<keyword evidence="14" id="KW-0511">Multifunctional enzyme</keyword>
<feature type="domain" description="Beta-ketoacyl-[acyl-carrier-protein] synthase III N-terminal" evidence="16">
    <location>
        <begin position="106"/>
        <end position="186"/>
    </location>
</feature>
<gene>
    <name evidence="14 17" type="primary">fabH</name>
    <name evidence="17" type="ORF">Aglo03_40970</name>
</gene>
<evidence type="ECO:0000256" key="14">
    <source>
        <dbReference type="HAMAP-Rule" id="MF_01815"/>
    </source>
</evidence>
<sequence length="333" mass="34047">MGRAAVLAGVGSAVPDRVVTNDMFAARMDTTDEWIRTRTGIRERRHLERGSATSDLAAEAGRRALKSAGVGAVDAVVLATTTPDHPCPATAPTVAAALGLGTVPAYDVGAVCSGFLYALASGAGLIALGTAERVLVIGAEAFTTIIDQSDRGTAPIFGDGAGAVVLSAGDQSQPGALLAFDLGSDGDLADLIIIPGGGSRQRASGLPAAPGDEYMAMRGREVFRHAVLRMTESSRTVLARTGWDVGSLDWLVGHQANVRILRAVADHLGLAQERAFVNVDRYGNTAAASIPLALDDAATAGLITPGDRIVLTAFGGGATWGAIALEWPNLAVA</sequence>
<dbReference type="EMBL" id="BSSD01000006">
    <property type="protein sequence ID" value="GLW93281.1"/>
    <property type="molecule type" value="Genomic_DNA"/>
</dbReference>
<dbReference type="GO" id="GO:0044550">
    <property type="term" value="P:secondary metabolite biosynthetic process"/>
    <property type="evidence" value="ECO:0007669"/>
    <property type="project" value="TreeGrafter"/>
</dbReference>
<evidence type="ECO:0000256" key="9">
    <source>
        <dbReference type="ARBA" id="ARBA00023315"/>
    </source>
</evidence>
<evidence type="ECO:0000256" key="13">
    <source>
        <dbReference type="ARBA" id="ARBA00052985"/>
    </source>
</evidence>
<evidence type="ECO:0000256" key="8">
    <source>
        <dbReference type="ARBA" id="ARBA00023160"/>
    </source>
</evidence>
<evidence type="ECO:0000256" key="1">
    <source>
        <dbReference type="ARBA" id="ARBA00005194"/>
    </source>
</evidence>
<dbReference type="SUPFAM" id="SSF53901">
    <property type="entry name" value="Thiolase-like"/>
    <property type="match status" value="1"/>
</dbReference>
<evidence type="ECO:0000256" key="12">
    <source>
        <dbReference type="ARBA" id="ARBA00052467"/>
    </source>
</evidence>
<proteinExistence type="inferred from homology"/>
<evidence type="ECO:0000256" key="2">
    <source>
        <dbReference type="ARBA" id="ARBA00008642"/>
    </source>
</evidence>
<comment type="caution">
    <text evidence="17">The sequence shown here is derived from an EMBL/GenBank/DDBJ whole genome shotgun (WGS) entry which is preliminary data.</text>
</comment>
<dbReference type="CDD" id="cd00830">
    <property type="entry name" value="KAS_III"/>
    <property type="match status" value="1"/>
</dbReference>
<dbReference type="NCBIfam" id="TIGR00747">
    <property type="entry name" value="fabH"/>
    <property type="match status" value="1"/>
</dbReference>
<evidence type="ECO:0000256" key="7">
    <source>
        <dbReference type="ARBA" id="ARBA00023098"/>
    </source>
</evidence>
<evidence type="ECO:0000256" key="4">
    <source>
        <dbReference type="ARBA" id="ARBA00022516"/>
    </source>
</evidence>
<organism evidence="17 18">
    <name type="scientific">Actinokineospora globicatena</name>
    <dbReference type="NCBI Taxonomy" id="103729"/>
    <lineage>
        <taxon>Bacteria</taxon>
        <taxon>Bacillati</taxon>
        <taxon>Actinomycetota</taxon>
        <taxon>Actinomycetes</taxon>
        <taxon>Pseudonocardiales</taxon>
        <taxon>Pseudonocardiaceae</taxon>
        <taxon>Actinokineospora</taxon>
    </lineage>
</organism>
<dbReference type="GO" id="GO:0004315">
    <property type="term" value="F:3-oxoacyl-[acyl-carrier-protein] synthase activity"/>
    <property type="evidence" value="ECO:0007669"/>
    <property type="project" value="InterPro"/>
</dbReference>
<dbReference type="GO" id="GO:0033818">
    <property type="term" value="F:beta-ketoacyl-acyl-carrier-protein synthase III activity"/>
    <property type="evidence" value="ECO:0007669"/>
    <property type="project" value="UniProtKB-UniRule"/>
</dbReference>
<keyword evidence="9 14" id="KW-0012">Acyltransferase</keyword>
<dbReference type="PANTHER" id="PTHR34069:SF2">
    <property type="entry name" value="BETA-KETOACYL-[ACYL-CARRIER-PROTEIN] SYNTHASE III"/>
    <property type="match status" value="1"/>
</dbReference>
<dbReference type="GO" id="GO:0005737">
    <property type="term" value="C:cytoplasm"/>
    <property type="evidence" value="ECO:0007669"/>
    <property type="project" value="UniProtKB-SubCell"/>
</dbReference>
<comment type="function">
    <text evidence="14">Catalyzes the condensation reaction of fatty acid synthesis by the addition to an acyl acceptor of two carbons from malonyl-ACP. Catalyzes the first condensation reaction which initiates fatty acid synthesis and may therefore play a role in governing the total rate of fatty acid production. Possesses both acetoacetyl-ACP synthase and acetyl transacylase activities. Its substrate specificity determines the biosynthesis of branched-chain and/or straight-chain of fatty acids.</text>
</comment>
<comment type="catalytic activity">
    <reaction evidence="11">
        <text>(2S)-2-methylbutanoyl-CoA + malonyl-[ACP] + H(+) = (4S)-4-methyl-3-oxohexanoyl-[ACP] + CO2 + CoA</text>
        <dbReference type="Rhea" id="RHEA:42276"/>
        <dbReference type="Rhea" id="RHEA-COMP:9623"/>
        <dbReference type="Rhea" id="RHEA-COMP:17148"/>
        <dbReference type="ChEBI" id="CHEBI:15378"/>
        <dbReference type="ChEBI" id="CHEBI:16526"/>
        <dbReference type="ChEBI" id="CHEBI:57287"/>
        <dbReference type="ChEBI" id="CHEBI:78449"/>
        <dbReference type="ChEBI" id="CHEBI:88166"/>
        <dbReference type="ChEBI" id="CHEBI:167462"/>
        <dbReference type="EC" id="2.3.1.300"/>
    </reaction>
    <physiologicalReaction direction="left-to-right" evidence="11">
        <dbReference type="Rhea" id="RHEA:42277"/>
    </physiologicalReaction>
</comment>
<evidence type="ECO:0000256" key="5">
    <source>
        <dbReference type="ARBA" id="ARBA00022679"/>
    </source>
</evidence>
<comment type="pathway">
    <text evidence="1 14">Lipid metabolism; fatty acid biosynthesis.</text>
</comment>
<dbReference type="PANTHER" id="PTHR34069">
    <property type="entry name" value="3-OXOACYL-[ACYL-CARRIER-PROTEIN] SYNTHASE 3"/>
    <property type="match status" value="1"/>
</dbReference>
<name>A0A9W6QNJ8_9PSEU</name>
<comment type="catalytic activity">
    <reaction evidence="10">
        <text>malonyl-[ACP] + acetyl-CoA + H(+) = 3-oxobutanoyl-[ACP] + CO2 + CoA</text>
        <dbReference type="Rhea" id="RHEA:12080"/>
        <dbReference type="Rhea" id="RHEA-COMP:9623"/>
        <dbReference type="Rhea" id="RHEA-COMP:9625"/>
        <dbReference type="ChEBI" id="CHEBI:15378"/>
        <dbReference type="ChEBI" id="CHEBI:16526"/>
        <dbReference type="ChEBI" id="CHEBI:57287"/>
        <dbReference type="ChEBI" id="CHEBI:57288"/>
        <dbReference type="ChEBI" id="CHEBI:78449"/>
        <dbReference type="ChEBI" id="CHEBI:78450"/>
        <dbReference type="EC" id="2.3.1.180"/>
    </reaction>
    <physiologicalReaction direction="left-to-right" evidence="10">
        <dbReference type="Rhea" id="RHEA:12081"/>
    </physiologicalReaction>
</comment>
<keyword evidence="8 14" id="KW-0275">Fatty acid biosynthesis</keyword>
<keyword evidence="4 14" id="KW-0444">Lipid biosynthesis</keyword>
<dbReference type="Gene3D" id="3.40.47.10">
    <property type="match status" value="1"/>
</dbReference>
<keyword evidence="3 14" id="KW-0963">Cytoplasm</keyword>
<comment type="subunit">
    <text evidence="14">Homodimer.</text>
</comment>
<feature type="domain" description="Beta-ketoacyl-[acyl-carrier-protein] synthase III C-terminal" evidence="15">
    <location>
        <begin position="238"/>
        <end position="327"/>
    </location>
</feature>
<dbReference type="InterPro" id="IPR013747">
    <property type="entry name" value="ACP_syn_III_C"/>
</dbReference>
<comment type="subcellular location">
    <subcellularLocation>
        <location evidence="14">Cytoplasm</location>
    </subcellularLocation>
</comment>
<reference evidence="17" key="1">
    <citation type="submission" date="2023-02" db="EMBL/GenBank/DDBJ databases">
        <title>Actinokineospora globicatena NBRC 15670.</title>
        <authorList>
            <person name="Ichikawa N."/>
            <person name="Sato H."/>
            <person name="Tonouchi N."/>
        </authorList>
    </citation>
    <scope>NUCLEOTIDE SEQUENCE</scope>
    <source>
        <strain evidence="17">NBRC 15670</strain>
    </source>
</reference>
<evidence type="ECO:0000259" key="15">
    <source>
        <dbReference type="Pfam" id="PF08541"/>
    </source>
</evidence>
<evidence type="ECO:0000256" key="10">
    <source>
        <dbReference type="ARBA" id="ARBA00051096"/>
    </source>
</evidence>
<comment type="catalytic activity">
    <reaction evidence="13">
        <text>3-methylbutanoyl-CoA + malonyl-[ACP] + H(+) = 5-methyl-3-oxohexanoyl-[ACP] + CO2 + CoA</text>
        <dbReference type="Rhea" id="RHEA:42272"/>
        <dbReference type="Rhea" id="RHEA-COMP:9623"/>
        <dbReference type="Rhea" id="RHEA-COMP:9941"/>
        <dbReference type="ChEBI" id="CHEBI:15378"/>
        <dbReference type="ChEBI" id="CHEBI:16526"/>
        <dbReference type="ChEBI" id="CHEBI:57287"/>
        <dbReference type="ChEBI" id="CHEBI:57345"/>
        <dbReference type="ChEBI" id="CHEBI:78449"/>
        <dbReference type="ChEBI" id="CHEBI:78822"/>
        <dbReference type="EC" id="2.3.1.300"/>
    </reaction>
    <physiologicalReaction direction="left-to-right" evidence="13">
        <dbReference type="Rhea" id="RHEA:42273"/>
    </physiologicalReaction>
</comment>
<accession>A0A9W6QNJ8</accession>
<keyword evidence="7 14" id="KW-0443">Lipid metabolism</keyword>